<dbReference type="AlphaFoldDB" id="A0A3B3XDN6"/>
<feature type="binding site" evidence="16">
    <location>
        <position position="738"/>
    </location>
    <ligand>
        <name>ATP</name>
        <dbReference type="ChEBI" id="CHEBI:30616"/>
    </ligand>
</feature>
<accession>A0A3B3XDN6</accession>
<dbReference type="Pfam" id="PF16212">
    <property type="entry name" value="PhoLip_ATPase_C"/>
    <property type="match status" value="1"/>
</dbReference>
<evidence type="ECO:0000256" key="15">
    <source>
        <dbReference type="PIRSR" id="PIRSR606539-1"/>
    </source>
</evidence>
<feature type="compositionally biased region" description="Polar residues" evidence="19">
    <location>
        <begin position="1080"/>
        <end position="1094"/>
    </location>
</feature>
<dbReference type="InterPro" id="IPR008250">
    <property type="entry name" value="ATPase_P-typ_transduc_dom_A_sf"/>
</dbReference>
<dbReference type="GO" id="GO:0045332">
    <property type="term" value="P:phospholipid translocation"/>
    <property type="evidence" value="ECO:0007669"/>
    <property type="project" value="TreeGrafter"/>
</dbReference>
<evidence type="ECO:0000256" key="3">
    <source>
        <dbReference type="ARBA" id="ARBA00008109"/>
    </source>
</evidence>
<comment type="cofactor">
    <cofactor evidence="1 17">
        <name>Mg(2+)</name>
        <dbReference type="ChEBI" id="CHEBI:18420"/>
    </cofactor>
</comment>
<evidence type="ECO:0000256" key="7">
    <source>
        <dbReference type="ARBA" id="ARBA00022741"/>
    </source>
</evidence>
<evidence type="ECO:0000256" key="6">
    <source>
        <dbReference type="ARBA" id="ARBA00022723"/>
    </source>
</evidence>
<feature type="binding site" evidence="17">
    <location>
        <position position="385"/>
    </location>
    <ligand>
        <name>Mg(2+)</name>
        <dbReference type="ChEBI" id="CHEBI:18420"/>
    </ligand>
</feature>
<feature type="binding site" evidence="17">
    <location>
        <position position="734"/>
    </location>
    <ligand>
        <name>Mg(2+)</name>
        <dbReference type="ChEBI" id="CHEBI:18420"/>
    </ligand>
</feature>
<evidence type="ECO:0000256" key="19">
    <source>
        <dbReference type="SAM" id="MobiDB-lite"/>
    </source>
</evidence>
<evidence type="ECO:0000256" key="8">
    <source>
        <dbReference type="ARBA" id="ARBA00022840"/>
    </source>
</evidence>
<dbReference type="PANTHER" id="PTHR24092:SF177">
    <property type="entry name" value="PHOSPHOLIPID-TRANSPORTING ATPASE"/>
    <property type="match status" value="1"/>
</dbReference>
<evidence type="ECO:0000256" key="16">
    <source>
        <dbReference type="PIRSR" id="PIRSR606539-2"/>
    </source>
</evidence>
<feature type="binding site" evidence="16">
    <location>
        <position position="529"/>
    </location>
    <ligand>
        <name>ATP</name>
        <dbReference type="ChEBI" id="CHEBI:30616"/>
    </ligand>
</feature>
<dbReference type="InterPro" id="IPR023214">
    <property type="entry name" value="HAD_sf"/>
</dbReference>
<dbReference type="STRING" id="48701.ENSPMEP00000013191"/>
<feature type="domain" description="P-type ATPase C-terminal" evidence="21">
    <location>
        <begin position="760"/>
        <end position="1014"/>
    </location>
</feature>
<dbReference type="GO" id="GO:0140326">
    <property type="term" value="F:ATPase-coupled intramembrane lipid transporter activity"/>
    <property type="evidence" value="ECO:0007669"/>
    <property type="project" value="UniProtKB-EC"/>
</dbReference>
<evidence type="ECO:0000259" key="21">
    <source>
        <dbReference type="Pfam" id="PF16212"/>
    </source>
</evidence>
<feature type="binding site" evidence="16">
    <location>
        <position position="737"/>
    </location>
    <ligand>
        <name>ATP</name>
        <dbReference type="ChEBI" id="CHEBI:30616"/>
    </ligand>
</feature>
<dbReference type="GO" id="GO:0007030">
    <property type="term" value="P:Golgi organization"/>
    <property type="evidence" value="ECO:0007669"/>
    <property type="project" value="TreeGrafter"/>
</dbReference>
<feature type="binding site" evidence="16">
    <location>
        <position position="385"/>
    </location>
    <ligand>
        <name>ATP</name>
        <dbReference type="ChEBI" id="CHEBI:30616"/>
    </ligand>
</feature>
<feature type="binding site" evidence="16">
    <location>
        <position position="594"/>
    </location>
    <ligand>
        <name>ATP</name>
        <dbReference type="ChEBI" id="CHEBI:30616"/>
    </ligand>
</feature>
<evidence type="ECO:0000256" key="10">
    <source>
        <dbReference type="ARBA" id="ARBA00022967"/>
    </source>
</evidence>
<dbReference type="EC" id="7.6.2.1" evidence="18"/>
<dbReference type="PROSITE" id="PS00154">
    <property type="entry name" value="ATPASE_E1_E2"/>
    <property type="match status" value="1"/>
</dbReference>
<feature type="region of interest" description="Disordered" evidence="19">
    <location>
        <begin position="1080"/>
        <end position="1105"/>
    </location>
</feature>
<keyword evidence="23" id="KW-1185">Reference proteome</keyword>
<evidence type="ECO:0000256" key="9">
    <source>
        <dbReference type="ARBA" id="ARBA00022842"/>
    </source>
</evidence>
<feature type="binding site" evidence="16">
    <location>
        <position position="384"/>
    </location>
    <ligand>
        <name>ATP</name>
        <dbReference type="ChEBI" id="CHEBI:30616"/>
    </ligand>
</feature>
<dbReference type="PRINTS" id="PR00119">
    <property type="entry name" value="CATATPASE"/>
</dbReference>
<feature type="active site" description="4-aspartylphosphate intermediate" evidence="15">
    <location>
        <position position="383"/>
    </location>
</feature>
<dbReference type="InterPro" id="IPR023299">
    <property type="entry name" value="ATPase_P-typ_cyto_dom_N"/>
</dbReference>
<dbReference type="Ensembl" id="ENSPMET00000020853.1">
    <property type="protein sequence ID" value="ENSPMEP00000013191.1"/>
    <property type="gene ID" value="ENSPMEG00000015523.1"/>
</dbReference>
<sequence>MSLPSCPSAFQNKILPVILFLCQKNDIKTSKYNLFSFLPLNLFEQFSRLANAYFLFLLILQLIPQISAVPWFTTAVPLLIVLSVSGVKDANDDINRHKQDKQVNNRKVKVLIHGEEERWMNIQVGDIIKLESNQFVPADLLLLSSSEPLNLIYVETAELDGETNLKVKQALTVTGEMGDNMDDLSAFRGELRCEPPNNRLDKFKGTLTVDGQQHGVDNDKILLRGCTVRNTEWCFGLVIFAGSDTKLMQNSGRTTFKRTRIDQLMNILVLCIFGFLATICAIMTVGHAVWEVNEGSAFTAFLPRQSGVDIPLSSFYTFWSYVIVLNTVVPISLYVSVEMIRLGNSFFIDWDRKMYYPKKDTPAQARTTTLNEELGQIKYIFSDKTGTLTQNIMTFNKCSINGRNYGRNLTPDRDNGGKATSTQDRVDFSWNQLADPKFVFHDYSLLKTMKEGNLEAQAFFRLLALCHTVMPEEKKEGELNYQAQSPDEDALVTAARNFGFVFRSRTPESITVMEMGRKVTYELLAVLDFNNVRKRMSVIGRCVCVHVCACVWGGEVFYSMLLGATAVEDKLQDGVPHTIEQLAKADIKIWVLTGDKQETAENIGYSCNMLREEMEIFVVTANTANEVKEELQKARRKMCPGSAEKPKVIKARAGLFWLQKTQTVPDETVNGEYGLIINGHSLAYALQEDLELELLRTACMCKTVICCRVTPLQKAMVVELVKKYKQAITLAIGDGANDVSMIKAAHIGVGISGQEGMQAVLSSDFSFAQFRYLQRLLLVHGRWSYIRMCKFLQYFFYKNFSYTLVHFWYGFFCGFSAQTVYDDWFITMYNMVYTATSVLALGLFDQDVNDRWSFRYPQLYSPGQLNTFFSKKTFVRCVMVSTYTSLVLFFIPWAAMQDSVRGDGKDVADYQSFALSTQTSLMIVVSAQMFLDTFYWTAINQFFLWGSIAAYLAITFTFFSNGLFFVFTSSFPFIGTARNSLKQPNVWLTMFLTCLLCVLPTVAFRFLHMQLRPTITDKVGNQNQEPFNEGQPAPAPYRPPPRRVSTRRSSYAFSHSQGYGDLVTSRKFLRLKRRPSLFGRNQSPLVENQPQHYRTITEEAEESQT</sequence>
<dbReference type="FunFam" id="3.40.50.1000:FF:000014">
    <property type="entry name" value="Phospholipid-transporting ATPase"/>
    <property type="match status" value="1"/>
</dbReference>
<dbReference type="InterPro" id="IPR001757">
    <property type="entry name" value="P_typ_ATPase"/>
</dbReference>
<feature type="region of interest" description="Disordered" evidence="19">
    <location>
        <begin position="1018"/>
        <end position="1052"/>
    </location>
</feature>
<feature type="binding site" evidence="16">
    <location>
        <position position="595"/>
    </location>
    <ligand>
        <name>ATP</name>
        <dbReference type="ChEBI" id="CHEBI:30616"/>
    </ligand>
</feature>
<evidence type="ECO:0000256" key="18">
    <source>
        <dbReference type="RuleBase" id="RU362033"/>
    </source>
</evidence>
<dbReference type="InterPro" id="IPR018303">
    <property type="entry name" value="ATPase_P-typ_P_site"/>
</dbReference>
<feature type="binding site" evidence="16">
    <location>
        <position position="714"/>
    </location>
    <ligand>
        <name>ATP</name>
        <dbReference type="ChEBI" id="CHEBI:30616"/>
    </ligand>
</feature>
<evidence type="ECO:0000313" key="23">
    <source>
        <dbReference type="Proteomes" id="UP000261480"/>
    </source>
</evidence>
<dbReference type="InterPro" id="IPR032630">
    <property type="entry name" value="P_typ_ATPase_c"/>
</dbReference>
<name>A0A3B3XDN6_9TELE</name>
<evidence type="ECO:0000256" key="5">
    <source>
        <dbReference type="ARBA" id="ARBA00022692"/>
    </source>
</evidence>
<dbReference type="InterPro" id="IPR006539">
    <property type="entry name" value="P-type_ATPase_IV"/>
</dbReference>
<keyword evidence="9 17" id="KW-0460">Magnesium</keyword>
<organism evidence="22 23">
    <name type="scientific">Poecilia mexicana</name>
    <dbReference type="NCBI Taxonomy" id="48701"/>
    <lineage>
        <taxon>Eukaryota</taxon>
        <taxon>Metazoa</taxon>
        <taxon>Chordata</taxon>
        <taxon>Craniata</taxon>
        <taxon>Vertebrata</taxon>
        <taxon>Euteleostomi</taxon>
        <taxon>Actinopterygii</taxon>
        <taxon>Neopterygii</taxon>
        <taxon>Teleostei</taxon>
        <taxon>Neoteleostei</taxon>
        <taxon>Acanthomorphata</taxon>
        <taxon>Ovalentaria</taxon>
        <taxon>Atherinomorphae</taxon>
        <taxon>Cyprinodontiformes</taxon>
        <taxon>Poeciliidae</taxon>
        <taxon>Poeciliinae</taxon>
        <taxon>Poecilia</taxon>
    </lineage>
</organism>
<keyword evidence="8 16" id="KW-0067">ATP-binding</keyword>
<proteinExistence type="inferred from homology"/>
<dbReference type="Gene3D" id="3.40.50.1000">
    <property type="entry name" value="HAD superfamily/HAD-like"/>
    <property type="match status" value="1"/>
</dbReference>
<dbReference type="GO" id="GO:0005802">
    <property type="term" value="C:trans-Golgi network"/>
    <property type="evidence" value="ECO:0007669"/>
    <property type="project" value="TreeGrafter"/>
</dbReference>
<keyword evidence="4" id="KW-0813">Transport</keyword>
<evidence type="ECO:0000256" key="11">
    <source>
        <dbReference type="ARBA" id="ARBA00022989"/>
    </source>
</evidence>
<dbReference type="Pfam" id="PF16209">
    <property type="entry name" value="PhoLip_ATPase_N"/>
    <property type="match status" value="1"/>
</dbReference>
<feature type="binding site" evidence="16">
    <location>
        <position position="708"/>
    </location>
    <ligand>
        <name>ATP</name>
        <dbReference type="ChEBI" id="CHEBI:30616"/>
    </ligand>
</feature>
<feature type="binding site" evidence="16">
    <location>
        <position position="488"/>
    </location>
    <ligand>
        <name>ATP</name>
        <dbReference type="ChEBI" id="CHEBI:30616"/>
    </ligand>
</feature>
<evidence type="ECO:0000256" key="17">
    <source>
        <dbReference type="PIRSR" id="PIRSR606539-3"/>
    </source>
</evidence>
<dbReference type="SUPFAM" id="SSF81665">
    <property type="entry name" value="Calcium ATPase, transmembrane domain M"/>
    <property type="match status" value="1"/>
</dbReference>
<dbReference type="GO" id="GO:0000287">
    <property type="term" value="F:magnesium ion binding"/>
    <property type="evidence" value="ECO:0007669"/>
    <property type="project" value="UniProtKB-UniRule"/>
</dbReference>
<feature type="binding site" evidence="16">
    <location>
        <position position="593"/>
    </location>
    <ligand>
        <name>ATP</name>
        <dbReference type="ChEBI" id="CHEBI:30616"/>
    </ligand>
</feature>
<evidence type="ECO:0000256" key="1">
    <source>
        <dbReference type="ARBA" id="ARBA00001946"/>
    </source>
</evidence>
<dbReference type="GO" id="GO:0005524">
    <property type="term" value="F:ATP binding"/>
    <property type="evidence" value="ECO:0007669"/>
    <property type="project" value="UniProtKB-UniRule"/>
</dbReference>
<comment type="subcellular location">
    <subcellularLocation>
        <location evidence="2">Endomembrane system</location>
        <topology evidence="2">Multi-pass membrane protein</topology>
    </subcellularLocation>
    <subcellularLocation>
        <location evidence="18">Membrane</location>
        <topology evidence="18">Multi-pass membrane protein</topology>
    </subcellularLocation>
</comment>
<reference evidence="22" key="1">
    <citation type="submission" date="2025-08" db="UniProtKB">
        <authorList>
            <consortium name="Ensembl"/>
        </authorList>
    </citation>
    <scope>IDENTIFICATION</scope>
</reference>
<dbReference type="GO" id="GO:0016887">
    <property type="term" value="F:ATP hydrolysis activity"/>
    <property type="evidence" value="ECO:0007669"/>
    <property type="project" value="InterPro"/>
</dbReference>
<keyword evidence="12" id="KW-0445">Lipid transport</keyword>
<dbReference type="Gene3D" id="2.70.150.10">
    <property type="entry name" value="Calcium-transporting ATPase, cytoplasmic transduction domain A"/>
    <property type="match status" value="1"/>
</dbReference>
<keyword evidence="6 17" id="KW-0479">Metal-binding</keyword>
<comment type="catalytic activity">
    <reaction evidence="14 18">
        <text>ATP + H2O + phospholipidSide 1 = ADP + phosphate + phospholipidSide 2.</text>
        <dbReference type="EC" id="7.6.2.1"/>
    </reaction>
</comment>
<dbReference type="InterPro" id="IPR023298">
    <property type="entry name" value="ATPase_P-typ_TM_dom_sf"/>
</dbReference>
<dbReference type="NCBIfam" id="TIGR01652">
    <property type="entry name" value="ATPase-Plipid"/>
    <property type="match status" value="2"/>
</dbReference>
<dbReference type="NCBIfam" id="TIGR01494">
    <property type="entry name" value="ATPase_P-type"/>
    <property type="match status" value="1"/>
</dbReference>
<evidence type="ECO:0000256" key="4">
    <source>
        <dbReference type="ARBA" id="ARBA00022448"/>
    </source>
</evidence>
<protein>
    <recommendedName>
        <fullName evidence="18">Phospholipid-transporting ATPase</fullName>
        <ecNumber evidence="18">7.6.2.1</ecNumber>
    </recommendedName>
</protein>
<dbReference type="FunFam" id="3.40.50.1000:FF:000001">
    <property type="entry name" value="Phospholipid-transporting ATPase IC"/>
    <property type="match status" value="1"/>
</dbReference>
<keyword evidence="10 18" id="KW-1278">Translocase</keyword>
<comment type="similarity">
    <text evidence="3 18">Belongs to the cation transport ATPase (P-type) (TC 3.A.3) family. Type IV subfamily.</text>
</comment>
<dbReference type="SUPFAM" id="SSF56784">
    <property type="entry name" value="HAD-like"/>
    <property type="match status" value="1"/>
</dbReference>
<dbReference type="FunFam" id="2.70.150.10:FF:000025">
    <property type="entry name" value="Phospholipid-transporting ATPase"/>
    <property type="match status" value="1"/>
</dbReference>
<feature type="binding site" evidence="16">
    <location>
        <position position="383"/>
    </location>
    <ligand>
        <name>ATP</name>
        <dbReference type="ChEBI" id="CHEBI:30616"/>
    </ligand>
</feature>
<dbReference type="PANTHER" id="PTHR24092">
    <property type="entry name" value="PROBABLE PHOSPHOLIPID-TRANSPORTING ATPASE"/>
    <property type="match status" value="1"/>
</dbReference>
<dbReference type="Proteomes" id="UP000261480">
    <property type="component" value="Unplaced"/>
</dbReference>
<feature type="binding site" evidence="17">
    <location>
        <position position="738"/>
    </location>
    <ligand>
        <name>Mg(2+)</name>
        <dbReference type="ChEBI" id="CHEBI:18420"/>
    </ligand>
</feature>
<evidence type="ECO:0000256" key="13">
    <source>
        <dbReference type="ARBA" id="ARBA00023136"/>
    </source>
</evidence>
<dbReference type="Gene3D" id="3.40.1110.10">
    <property type="entry name" value="Calcium-transporting ATPase, cytoplasmic domain N"/>
    <property type="match status" value="1"/>
</dbReference>
<feature type="binding site" evidence="17">
    <location>
        <position position="383"/>
    </location>
    <ligand>
        <name>Mg(2+)</name>
        <dbReference type="ChEBI" id="CHEBI:18420"/>
    </ligand>
</feature>
<keyword evidence="7 16" id="KW-0547">Nucleotide-binding</keyword>
<keyword evidence="11" id="KW-1133">Transmembrane helix</keyword>
<keyword evidence="13" id="KW-0472">Membrane</keyword>
<dbReference type="InterPro" id="IPR036412">
    <property type="entry name" value="HAD-like_sf"/>
</dbReference>
<dbReference type="InterPro" id="IPR032631">
    <property type="entry name" value="P-type_ATPase_N"/>
</dbReference>
<keyword evidence="5" id="KW-0812">Transmembrane</keyword>
<dbReference type="GO" id="GO:0005886">
    <property type="term" value="C:plasma membrane"/>
    <property type="evidence" value="ECO:0007669"/>
    <property type="project" value="TreeGrafter"/>
</dbReference>
<evidence type="ECO:0000256" key="14">
    <source>
        <dbReference type="ARBA" id="ARBA00034036"/>
    </source>
</evidence>
<evidence type="ECO:0000259" key="20">
    <source>
        <dbReference type="Pfam" id="PF16209"/>
    </source>
</evidence>
<evidence type="ECO:0000313" key="22">
    <source>
        <dbReference type="Ensembl" id="ENSPMEP00000013191.1"/>
    </source>
</evidence>
<evidence type="ECO:0000256" key="12">
    <source>
        <dbReference type="ARBA" id="ARBA00023055"/>
    </source>
</evidence>
<feature type="domain" description="P-type ATPase N-terminal" evidence="20">
    <location>
        <begin position="24"/>
        <end position="74"/>
    </location>
</feature>
<dbReference type="SUPFAM" id="SSF81653">
    <property type="entry name" value="Calcium ATPase, transduction domain A"/>
    <property type="match status" value="1"/>
</dbReference>
<evidence type="ECO:0000256" key="2">
    <source>
        <dbReference type="ARBA" id="ARBA00004127"/>
    </source>
</evidence>
<reference evidence="22" key="2">
    <citation type="submission" date="2025-09" db="UniProtKB">
        <authorList>
            <consortium name="Ensembl"/>
        </authorList>
    </citation>
    <scope>IDENTIFICATION</scope>
</reference>